<accession>A0A0C2ZBU0</accession>
<dbReference type="OrthoDB" id="10249433at2759"/>
<reference evidence="3" key="2">
    <citation type="submission" date="2015-01" db="EMBL/GenBank/DDBJ databases">
        <title>Evolutionary Origins and Diversification of the Mycorrhizal Mutualists.</title>
        <authorList>
            <consortium name="DOE Joint Genome Institute"/>
            <consortium name="Mycorrhizal Genomics Consortium"/>
            <person name="Kohler A."/>
            <person name="Kuo A."/>
            <person name="Nagy L.G."/>
            <person name="Floudas D."/>
            <person name="Copeland A."/>
            <person name="Barry K.W."/>
            <person name="Cichocki N."/>
            <person name="Veneault-Fourrey C."/>
            <person name="LaButti K."/>
            <person name="Lindquist E.A."/>
            <person name="Lipzen A."/>
            <person name="Lundell T."/>
            <person name="Morin E."/>
            <person name="Murat C."/>
            <person name="Riley R."/>
            <person name="Ohm R."/>
            <person name="Sun H."/>
            <person name="Tunlid A."/>
            <person name="Henrissat B."/>
            <person name="Grigoriev I.V."/>
            <person name="Hibbett D.S."/>
            <person name="Martin F."/>
        </authorList>
    </citation>
    <scope>NUCLEOTIDE SEQUENCE [LARGE SCALE GENOMIC DNA]</scope>
    <source>
        <strain evidence="3">Foug A</strain>
    </source>
</reference>
<dbReference type="InParanoid" id="A0A0C2ZBU0"/>
<organism evidence="2 3">
    <name type="scientific">Scleroderma citrinum Foug A</name>
    <dbReference type="NCBI Taxonomy" id="1036808"/>
    <lineage>
        <taxon>Eukaryota</taxon>
        <taxon>Fungi</taxon>
        <taxon>Dikarya</taxon>
        <taxon>Basidiomycota</taxon>
        <taxon>Agaricomycotina</taxon>
        <taxon>Agaricomycetes</taxon>
        <taxon>Agaricomycetidae</taxon>
        <taxon>Boletales</taxon>
        <taxon>Sclerodermatineae</taxon>
        <taxon>Sclerodermataceae</taxon>
        <taxon>Scleroderma</taxon>
    </lineage>
</organism>
<dbReference type="PANTHER" id="PTHR11614">
    <property type="entry name" value="PHOSPHOLIPASE-RELATED"/>
    <property type="match status" value="1"/>
</dbReference>
<feature type="domain" description="Serine aminopeptidase S33" evidence="1">
    <location>
        <begin position="35"/>
        <end position="288"/>
    </location>
</feature>
<dbReference type="InterPro" id="IPR022742">
    <property type="entry name" value="Hydrolase_4"/>
</dbReference>
<dbReference type="InterPro" id="IPR051044">
    <property type="entry name" value="MAG_DAG_Lipase"/>
</dbReference>
<evidence type="ECO:0000313" key="3">
    <source>
        <dbReference type="Proteomes" id="UP000053989"/>
    </source>
</evidence>
<dbReference type="STRING" id="1036808.A0A0C2ZBU0"/>
<name>A0A0C2ZBU0_9AGAM</name>
<dbReference type="Proteomes" id="UP000053989">
    <property type="component" value="Unassembled WGS sequence"/>
</dbReference>
<dbReference type="SUPFAM" id="SSF53474">
    <property type="entry name" value="alpha/beta-Hydrolases"/>
    <property type="match status" value="1"/>
</dbReference>
<dbReference type="Pfam" id="PF12146">
    <property type="entry name" value="Hydrolase_4"/>
    <property type="match status" value="1"/>
</dbReference>
<dbReference type="AlphaFoldDB" id="A0A0C2ZBU0"/>
<dbReference type="InterPro" id="IPR029058">
    <property type="entry name" value="AB_hydrolase_fold"/>
</dbReference>
<protein>
    <recommendedName>
        <fullName evidence="1">Serine aminopeptidase S33 domain-containing protein</fullName>
    </recommendedName>
</protein>
<gene>
    <name evidence="2" type="ORF">SCLCIDRAFT_1217864</name>
</gene>
<dbReference type="Gene3D" id="3.40.50.1820">
    <property type="entry name" value="alpha/beta hydrolase"/>
    <property type="match status" value="1"/>
</dbReference>
<sequence length="315" mass="34808">MSMAMSTAAYTEAWLSGPQKTRFYTRTYKPEEAQLNAAVVFVHGFIEHIGRYEHVFPAWSVRGIAVFAYDQRGFGRTALDEKNRSKNSAYGKTSWREQLEDIEWAINHVKQEFGGAPIFLYGHSMGGALALAFPTRANPPPSKNVVSSLTGVVATSPLILQAQPASKAARWFGGKASRLAPTLTIPAPINSKDLSHDQAVNEAYTKDPYVKFVGSLKGISDMLDGGENLLHKDYIHWPKALPLLLVHGTEDKVTSFKASEQFHGALPADNKHFSPYINGFHELHNEPDGVKERLIEECIAWVEAHIPSPSVPSKL</sequence>
<evidence type="ECO:0000313" key="2">
    <source>
        <dbReference type="EMBL" id="KIM59298.1"/>
    </source>
</evidence>
<dbReference type="FunCoup" id="A0A0C2ZBU0">
    <property type="interactions" value="151"/>
</dbReference>
<reference evidence="2 3" key="1">
    <citation type="submission" date="2014-04" db="EMBL/GenBank/DDBJ databases">
        <authorList>
            <consortium name="DOE Joint Genome Institute"/>
            <person name="Kuo A."/>
            <person name="Kohler A."/>
            <person name="Nagy L.G."/>
            <person name="Floudas D."/>
            <person name="Copeland A."/>
            <person name="Barry K.W."/>
            <person name="Cichocki N."/>
            <person name="Veneault-Fourrey C."/>
            <person name="LaButti K."/>
            <person name="Lindquist E.A."/>
            <person name="Lipzen A."/>
            <person name="Lundell T."/>
            <person name="Morin E."/>
            <person name="Murat C."/>
            <person name="Sun H."/>
            <person name="Tunlid A."/>
            <person name="Henrissat B."/>
            <person name="Grigoriev I.V."/>
            <person name="Hibbett D.S."/>
            <person name="Martin F."/>
            <person name="Nordberg H.P."/>
            <person name="Cantor M.N."/>
            <person name="Hua S.X."/>
        </authorList>
    </citation>
    <scope>NUCLEOTIDE SEQUENCE [LARGE SCALE GENOMIC DNA]</scope>
    <source>
        <strain evidence="2 3">Foug A</strain>
    </source>
</reference>
<keyword evidence="3" id="KW-1185">Reference proteome</keyword>
<evidence type="ECO:0000259" key="1">
    <source>
        <dbReference type="Pfam" id="PF12146"/>
    </source>
</evidence>
<proteinExistence type="predicted"/>
<dbReference type="HOGENOM" id="CLU_026209_5_2_1"/>
<dbReference type="EMBL" id="KN822075">
    <property type="protein sequence ID" value="KIM59298.1"/>
    <property type="molecule type" value="Genomic_DNA"/>
</dbReference>